<reference evidence="1 2" key="1">
    <citation type="journal article" date="2013" name="Appl. Microbiol. Biotechnol.">
        <title>Glycerol assimilation and production of 1,3-propanediol by Citrobacter amalonaticus Y19.</title>
        <authorList>
            <person name="Ainala S.K."/>
            <person name="Ashok S."/>
            <person name="Ko Y."/>
            <person name="Park S."/>
        </authorList>
    </citation>
    <scope>NUCLEOTIDE SEQUENCE [LARGE SCALE GENOMIC DNA]</scope>
    <source>
        <strain evidence="1 2">Y19</strain>
    </source>
</reference>
<evidence type="ECO:0000313" key="1">
    <source>
        <dbReference type="EMBL" id="AKE60948.1"/>
    </source>
</evidence>
<gene>
    <name evidence="1" type="ORF">F384_21445</name>
</gene>
<dbReference type="Gene3D" id="2.60.40.3940">
    <property type="match status" value="1"/>
</dbReference>
<proteinExistence type="predicted"/>
<dbReference type="KEGG" id="cama:F384_21445"/>
<evidence type="ECO:0000313" key="2">
    <source>
        <dbReference type="Proteomes" id="UP000034085"/>
    </source>
</evidence>
<dbReference type="AlphaFoldDB" id="A0A0F6RHI5"/>
<organism evidence="1 2">
    <name type="scientific">Citrobacter amalonaticus Y19</name>
    <dbReference type="NCBI Taxonomy" id="1261127"/>
    <lineage>
        <taxon>Bacteria</taxon>
        <taxon>Pseudomonadati</taxon>
        <taxon>Pseudomonadota</taxon>
        <taxon>Gammaproteobacteria</taxon>
        <taxon>Enterobacterales</taxon>
        <taxon>Enterobacteriaceae</taxon>
        <taxon>Citrobacter</taxon>
    </lineage>
</organism>
<accession>A0A0F6RHI5</accession>
<dbReference type="Proteomes" id="UP000034085">
    <property type="component" value="Chromosome"/>
</dbReference>
<dbReference type="PATRIC" id="fig|1261127.3.peg.4460"/>
<dbReference type="HOGENOM" id="CLU_1624208_0_0_6"/>
<sequence>MGMKNQFLAYSANSDEVPANGAGFQSSYAENRRAQIFINAAGELHHRFSNSPVKLDTATPWRRNVCEDEFSFGSSFHRITGGVLKQFFKSSFSGAAGVVNKEVQINFPTPFARQCWYVIPVLQSPHGASVEGLAITAITATGFTLSITGDNGGWSVGFIAEGV</sequence>
<dbReference type="EMBL" id="CP011132">
    <property type="protein sequence ID" value="AKE60948.1"/>
    <property type="molecule type" value="Genomic_DNA"/>
</dbReference>
<name>A0A0F6RHI5_CITAM</name>
<dbReference type="RefSeq" id="WP_046493382.1">
    <property type="nucleotide sequence ID" value="NZ_CP011132.1"/>
</dbReference>
<protein>
    <submittedName>
        <fullName evidence="1">Uncharacterized protein</fullName>
    </submittedName>
</protein>